<evidence type="ECO:0000313" key="2">
    <source>
        <dbReference type="EMBL" id="ARQ97119.1"/>
    </source>
</evidence>
<dbReference type="GeneID" id="46920834"/>
<keyword evidence="2" id="KW-0449">Lipoprotein</keyword>
<dbReference type="PROSITE" id="PS51257">
    <property type="entry name" value="PROKAR_LIPOPROTEIN"/>
    <property type="match status" value="1"/>
</dbReference>
<evidence type="ECO:0000256" key="1">
    <source>
        <dbReference type="SAM" id="SignalP"/>
    </source>
</evidence>
<dbReference type="RefSeq" id="WP_096013630.1">
    <property type="nucleotide sequence ID" value="NZ_CP015578.1"/>
</dbReference>
<accession>A0A1X9SLM9</accession>
<name>A0A1X9SLM9_9BACT</name>
<dbReference type="AlphaFoldDB" id="A0A1X9SLM9"/>
<keyword evidence="1" id="KW-0732">Signal</keyword>
<organism evidence="2 3">
    <name type="scientific">Campylobacter lanienae NCTC 13004</name>
    <dbReference type="NCBI Taxonomy" id="1031753"/>
    <lineage>
        <taxon>Bacteria</taxon>
        <taxon>Pseudomonadati</taxon>
        <taxon>Campylobacterota</taxon>
        <taxon>Epsilonproteobacteria</taxon>
        <taxon>Campylobacterales</taxon>
        <taxon>Campylobacteraceae</taxon>
        <taxon>Campylobacter</taxon>
    </lineage>
</organism>
<dbReference type="EMBL" id="CP015578">
    <property type="protein sequence ID" value="ARQ97119.1"/>
    <property type="molecule type" value="Genomic_DNA"/>
</dbReference>
<dbReference type="PIRSF" id="PIRSF028687">
    <property type="entry name" value="UCP028687"/>
    <property type="match status" value="1"/>
</dbReference>
<dbReference type="Proteomes" id="UP000202031">
    <property type="component" value="Chromosome"/>
</dbReference>
<proteinExistence type="predicted"/>
<reference evidence="3" key="2">
    <citation type="journal article" date="2017" name="Genome Biol. Evol.">
        <title>Comparative genomic analysis identifies a Campylobacter clade deficient in selenium metabolism.</title>
        <authorList>
            <person name="Miller W.G."/>
            <person name="Yee E."/>
            <person name="Lopes B.S."/>
            <person name="Chapman M.H."/>
            <person name="Huynh S."/>
            <person name="Bono J.L."/>
            <person name="Parker C.T."/>
            <person name="Strachan N.J.C."/>
            <person name="Forbes K.J."/>
        </authorList>
    </citation>
    <scope>NUCLEOTIDE SEQUENCE [LARGE SCALE GENOMIC DNA]</scope>
    <source>
        <strain evidence="3">NCTC 13004</strain>
    </source>
</reference>
<feature type="chain" id="PRO_5013390376" evidence="1">
    <location>
        <begin position="23"/>
        <end position="163"/>
    </location>
</feature>
<dbReference type="KEGG" id="clx:CLAN_0360"/>
<reference evidence="3" key="1">
    <citation type="journal article" date="2017" name="Genome Biol. Evol.">
        <title>Comparative Genomic Analysis Identifies a Campylobacter Clade Deficient in Selenium Metabolism.</title>
        <authorList>
            <person name="Miller W.G."/>
            <person name="Yee E."/>
            <person name="Lopes B.S."/>
            <person name="Chapman M.H."/>
            <person name="Huynh S."/>
            <person name="Bono J.L."/>
            <person name="Parker C.T."/>
            <person name="Strachan N.J.C."/>
            <person name="Forbes K.J."/>
        </authorList>
    </citation>
    <scope>NUCLEOTIDE SEQUENCE [LARGE SCALE GENOMIC DNA]</scope>
    <source>
        <strain evidence="3">NCTC 13004</strain>
    </source>
</reference>
<evidence type="ECO:0000313" key="3">
    <source>
        <dbReference type="Proteomes" id="UP000202031"/>
    </source>
</evidence>
<sequence length="163" mass="17925">MKRVLSALAVGLVLGGCANTIASLNQQPTEVVVQKVDKDDIRDIIKNDKMIPTMDLESEAVFTAVGEGIPPLDTVSPAQARALAKRSAITDGYRQLASKLYGVKINAKETVKDAMLQSSVIESRVLGLIKNASVINQDFKDGLYRVEMELKIDQEKWQELFAY</sequence>
<feature type="signal peptide" evidence="1">
    <location>
        <begin position="1"/>
        <end position="22"/>
    </location>
</feature>
<protein>
    <submittedName>
        <fullName evidence="2">LPP20 family lipoprotein</fullName>
    </submittedName>
</protein>
<dbReference type="InterPro" id="IPR007293">
    <property type="entry name" value="FlgP"/>
</dbReference>
<gene>
    <name evidence="2" type="primary">flgP</name>
    <name evidence="2" type="ORF">CLAN_0360</name>
</gene>